<name>A0A7W6RDU1_9PROT</name>
<evidence type="ECO:0000256" key="4">
    <source>
        <dbReference type="ARBA" id="ARBA00021898"/>
    </source>
</evidence>
<keyword evidence="8" id="KW-0283">Flagellar rotation</keyword>
<dbReference type="Proteomes" id="UP000554286">
    <property type="component" value="Unassembled WGS sequence"/>
</dbReference>
<dbReference type="EMBL" id="JACIGK010000016">
    <property type="protein sequence ID" value="MBB4266724.1"/>
    <property type="molecule type" value="Genomic_DNA"/>
</dbReference>
<dbReference type="PRINTS" id="PR00955">
    <property type="entry name" value="FLGMOTORFLIM"/>
</dbReference>
<evidence type="ECO:0000256" key="7">
    <source>
        <dbReference type="ARBA" id="ARBA00022519"/>
    </source>
</evidence>
<dbReference type="InterPro" id="IPR036429">
    <property type="entry name" value="SpoA-like_sf"/>
</dbReference>
<evidence type="ECO:0000256" key="6">
    <source>
        <dbReference type="ARBA" id="ARBA00022500"/>
    </source>
</evidence>
<dbReference type="SUPFAM" id="SSF101801">
    <property type="entry name" value="Surface presentation of antigens (SPOA)"/>
    <property type="match status" value="1"/>
</dbReference>
<dbReference type="GO" id="GO:0071978">
    <property type="term" value="P:bacterial-type flagellum-dependent swarming motility"/>
    <property type="evidence" value="ECO:0007669"/>
    <property type="project" value="TreeGrafter"/>
</dbReference>
<dbReference type="Gene3D" id="3.40.1550.10">
    <property type="entry name" value="CheC-like"/>
    <property type="match status" value="1"/>
</dbReference>
<evidence type="ECO:0000256" key="2">
    <source>
        <dbReference type="ARBA" id="ARBA00004417"/>
    </source>
</evidence>
<feature type="domain" description="Flagellar motor switch protein FliN-like C-terminal" evidence="14">
    <location>
        <begin position="328"/>
        <end position="398"/>
    </location>
</feature>
<accession>A0A7W6RDU1</accession>
<dbReference type="PANTHER" id="PTHR30034">
    <property type="entry name" value="FLAGELLAR MOTOR SWITCH PROTEIN FLIM"/>
    <property type="match status" value="1"/>
</dbReference>
<gene>
    <name evidence="15" type="ORF">GGD89_002357</name>
</gene>
<comment type="subcellular location">
    <subcellularLocation>
        <location evidence="1">Bacterial flagellum basal body</location>
    </subcellularLocation>
    <subcellularLocation>
        <location evidence="2">Cell inner membrane</location>
        <topology evidence="2">Peripheral membrane protein</topology>
    </subcellularLocation>
</comment>
<dbReference type="CDD" id="cd17908">
    <property type="entry name" value="FliM"/>
    <property type="match status" value="1"/>
</dbReference>
<evidence type="ECO:0000256" key="3">
    <source>
        <dbReference type="ARBA" id="ARBA00011049"/>
    </source>
</evidence>
<dbReference type="InterPro" id="IPR001689">
    <property type="entry name" value="Flag_FliM"/>
</dbReference>
<evidence type="ECO:0000256" key="13">
    <source>
        <dbReference type="SAM" id="MobiDB-lite"/>
    </source>
</evidence>
<feature type="region of interest" description="Disordered" evidence="13">
    <location>
        <begin position="22"/>
        <end position="87"/>
    </location>
</feature>
<evidence type="ECO:0000313" key="16">
    <source>
        <dbReference type="Proteomes" id="UP000554286"/>
    </source>
</evidence>
<dbReference type="RefSeq" id="WP_184045420.1">
    <property type="nucleotide sequence ID" value="NZ_JACIGK010000016.1"/>
</dbReference>
<evidence type="ECO:0000259" key="14">
    <source>
        <dbReference type="Pfam" id="PF01052"/>
    </source>
</evidence>
<keyword evidence="7" id="KW-0997">Cell inner membrane</keyword>
<sequence>MAPSDDVQREVTKEDEEALMAEWAAMVEGSEDEGGGGNAQAGMDGEGQPEDAEAMAAEWEAMLGDGGGGGASEVVSSAAGRGESTRVLNQDEIDSLLGFDETEESAGDKSGIQAILNSALVSYERLPMLEVVFDRLVRMMSTSLRNFTSDNVEVSLDNILSLRFGDYLNSIPLPAMLSVFKAEEWDNSGLLTIDSSMIYSIVDVLLGGRRGTAAMRIEGRPYTTIERNLVERLVHVVLADLSAAFDPLSPVTFRFERLETNPRFATISRPSNAAIVAKLRIDMEDRGGRLELLIPYATLEPVRELLLQMFMGEKFGRDSIWETHLAEEIWFTEVEMEAILDEVELPLRYILNLEVGSQIMFNATPDSSVQIRCGDVPMFGGRMGRRGNNIAIRVDRRVQQKSHET</sequence>
<evidence type="ECO:0000256" key="11">
    <source>
        <dbReference type="ARBA" id="ARBA00025044"/>
    </source>
</evidence>
<dbReference type="NCBIfam" id="TIGR01397">
    <property type="entry name" value="fliM_switch"/>
    <property type="match status" value="1"/>
</dbReference>
<proteinExistence type="inferred from homology"/>
<dbReference type="PANTHER" id="PTHR30034:SF3">
    <property type="entry name" value="FLAGELLAR MOTOR SWITCH PROTEIN FLIM"/>
    <property type="match status" value="1"/>
</dbReference>
<dbReference type="InterPro" id="IPR028976">
    <property type="entry name" value="CheC-like_sf"/>
</dbReference>
<keyword evidence="6" id="KW-0145">Chemotaxis</keyword>
<feature type="compositionally biased region" description="Low complexity" evidence="13">
    <location>
        <begin position="72"/>
        <end position="82"/>
    </location>
</feature>
<evidence type="ECO:0000256" key="12">
    <source>
        <dbReference type="NCBIfam" id="TIGR01397"/>
    </source>
</evidence>
<evidence type="ECO:0000313" key="15">
    <source>
        <dbReference type="EMBL" id="MBB4266724.1"/>
    </source>
</evidence>
<comment type="similarity">
    <text evidence="3">Belongs to the FliM family.</text>
</comment>
<dbReference type="Pfam" id="PF01052">
    <property type="entry name" value="FliMN_C"/>
    <property type="match status" value="1"/>
</dbReference>
<dbReference type="Pfam" id="PF02154">
    <property type="entry name" value="FliM"/>
    <property type="match status" value="1"/>
</dbReference>
<evidence type="ECO:0000256" key="10">
    <source>
        <dbReference type="ARBA" id="ARBA00023143"/>
    </source>
</evidence>
<comment type="function">
    <text evidence="11">FliM is one of three proteins (FliG, FliN, FliM) that forms the rotor-mounted switch complex (C ring), located at the base of the basal body. This complex interacts with the CheY and CheZ chemotaxis proteins, in addition to contacting components of the motor that determine the direction of flagellar rotation.</text>
</comment>
<evidence type="ECO:0000256" key="9">
    <source>
        <dbReference type="ARBA" id="ARBA00023136"/>
    </source>
</evidence>
<dbReference type="InterPro" id="IPR001543">
    <property type="entry name" value="FliN-like_C"/>
</dbReference>
<keyword evidence="5" id="KW-1003">Cell membrane</keyword>
<evidence type="ECO:0000256" key="1">
    <source>
        <dbReference type="ARBA" id="ARBA00004117"/>
    </source>
</evidence>
<dbReference type="AlphaFoldDB" id="A0A7W6RDU1"/>
<dbReference type="GO" id="GO:0005886">
    <property type="term" value="C:plasma membrane"/>
    <property type="evidence" value="ECO:0007669"/>
    <property type="project" value="UniProtKB-SubCell"/>
</dbReference>
<evidence type="ECO:0000256" key="8">
    <source>
        <dbReference type="ARBA" id="ARBA00022779"/>
    </source>
</evidence>
<comment type="caution">
    <text evidence="15">The sequence shown here is derived from an EMBL/GenBank/DDBJ whole genome shotgun (WGS) entry which is preliminary data.</text>
</comment>
<dbReference type="Gene3D" id="2.30.330.10">
    <property type="entry name" value="SpoA-like"/>
    <property type="match status" value="1"/>
</dbReference>
<keyword evidence="9" id="KW-0472">Membrane</keyword>
<dbReference type="GO" id="GO:0009425">
    <property type="term" value="C:bacterial-type flagellum basal body"/>
    <property type="evidence" value="ECO:0007669"/>
    <property type="project" value="UniProtKB-SubCell"/>
</dbReference>
<dbReference type="GO" id="GO:0003774">
    <property type="term" value="F:cytoskeletal motor activity"/>
    <property type="evidence" value="ECO:0007669"/>
    <property type="project" value="InterPro"/>
</dbReference>
<dbReference type="SUPFAM" id="SSF103039">
    <property type="entry name" value="CheC-like"/>
    <property type="match status" value="1"/>
</dbReference>
<keyword evidence="15" id="KW-0282">Flagellum</keyword>
<organism evidence="15 16">
    <name type="scientific">Roseospira visakhapatnamensis</name>
    <dbReference type="NCBI Taxonomy" id="390880"/>
    <lineage>
        <taxon>Bacteria</taxon>
        <taxon>Pseudomonadati</taxon>
        <taxon>Pseudomonadota</taxon>
        <taxon>Alphaproteobacteria</taxon>
        <taxon>Rhodospirillales</taxon>
        <taxon>Rhodospirillaceae</taxon>
        <taxon>Roseospira</taxon>
    </lineage>
</organism>
<protein>
    <recommendedName>
        <fullName evidence="4 12">Flagellar motor switch protein FliM</fullName>
    </recommendedName>
</protein>
<dbReference type="GO" id="GO:0050918">
    <property type="term" value="P:positive chemotaxis"/>
    <property type="evidence" value="ECO:0007669"/>
    <property type="project" value="TreeGrafter"/>
</dbReference>
<evidence type="ECO:0000256" key="5">
    <source>
        <dbReference type="ARBA" id="ARBA00022475"/>
    </source>
</evidence>
<keyword evidence="10" id="KW-0975">Bacterial flagellum</keyword>
<reference evidence="15 16" key="1">
    <citation type="submission" date="2020-08" db="EMBL/GenBank/DDBJ databases">
        <title>Genome sequencing of Purple Non-Sulfur Bacteria from various extreme environments.</title>
        <authorList>
            <person name="Mayer M."/>
        </authorList>
    </citation>
    <scope>NUCLEOTIDE SEQUENCE [LARGE SCALE GENOMIC DNA]</scope>
    <source>
        <strain evidence="15 16">JA131</strain>
    </source>
</reference>
<keyword evidence="16" id="KW-1185">Reference proteome</keyword>
<keyword evidence="15" id="KW-0966">Cell projection</keyword>
<keyword evidence="15" id="KW-0969">Cilium</keyword>